<keyword evidence="5 9" id="KW-0472">Membrane</keyword>
<dbReference type="SUPFAM" id="SSF81321">
    <property type="entry name" value="Family A G protein-coupled receptor-like"/>
    <property type="match status" value="1"/>
</dbReference>
<evidence type="ECO:0000256" key="7">
    <source>
        <dbReference type="ARBA" id="ARBA00023224"/>
    </source>
</evidence>
<dbReference type="GO" id="GO:0004930">
    <property type="term" value="F:G protein-coupled receptor activity"/>
    <property type="evidence" value="ECO:0007669"/>
    <property type="project" value="UniProtKB-KW"/>
</dbReference>
<proteinExistence type="inferred from homology"/>
<dbReference type="CDD" id="cd00637">
    <property type="entry name" value="7tm_classA_rhodopsin-like"/>
    <property type="match status" value="1"/>
</dbReference>
<keyword evidence="6 8" id="KW-0675">Receptor</keyword>
<keyword evidence="12" id="KW-1185">Reference proteome</keyword>
<feature type="transmembrane region" description="Helical" evidence="9">
    <location>
        <begin position="98"/>
        <end position="117"/>
    </location>
</feature>
<dbReference type="InterPro" id="IPR017452">
    <property type="entry name" value="GPCR_Rhodpsn_7TM"/>
</dbReference>
<reference evidence="11" key="1">
    <citation type="journal article" date="2019" name="bioRxiv">
        <title>The Genome of the Zebra Mussel, Dreissena polymorpha: A Resource for Invasive Species Research.</title>
        <authorList>
            <person name="McCartney M.A."/>
            <person name="Auch B."/>
            <person name="Kono T."/>
            <person name="Mallez S."/>
            <person name="Zhang Y."/>
            <person name="Obille A."/>
            <person name="Becker A."/>
            <person name="Abrahante J.E."/>
            <person name="Garbe J."/>
            <person name="Badalamenti J.P."/>
            <person name="Herman A."/>
            <person name="Mangelson H."/>
            <person name="Liachko I."/>
            <person name="Sullivan S."/>
            <person name="Sone E.D."/>
            <person name="Koren S."/>
            <person name="Silverstein K.A.T."/>
            <person name="Beckman K.B."/>
            <person name="Gohl D.M."/>
        </authorList>
    </citation>
    <scope>NUCLEOTIDE SEQUENCE</scope>
    <source>
        <strain evidence="11">Duluth1</strain>
        <tissue evidence="11">Whole animal</tissue>
    </source>
</reference>
<feature type="transmembrane region" description="Helical" evidence="9">
    <location>
        <begin position="57"/>
        <end position="78"/>
    </location>
</feature>
<dbReference type="PANTHER" id="PTHR24243">
    <property type="entry name" value="G-PROTEIN COUPLED RECEPTOR"/>
    <property type="match status" value="1"/>
</dbReference>
<dbReference type="GO" id="GO:0005886">
    <property type="term" value="C:plasma membrane"/>
    <property type="evidence" value="ECO:0007669"/>
    <property type="project" value="TreeGrafter"/>
</dbReference>
<evidence type="ECO:0000256" key="8">
    <source>
        <dbReference type="RuleBase" id="RU000688"/>
    </source>
</evidence>
<keyword evidence="7 8" id="KW-0807">Transducer</keyword>
<comment type="similarity">
    <text evidence="8">Belongs to the G-protein coupled receptor 1 family.</text>
</comment>
<evidence type="ECO:0000256" key="3">
    <source>
        <dbReference type="ARBA" id="ARBA00022989"/>
    </source>
</evidence>
<sequence>MGEISAQQRIRDVNYHMTKTVLPVTIFIGFEMCVGLIGNILILFIYTRRPERSNFRYFVIMMAVVDLMSCFTTLPGEIFSQLNWYDYQHGWICKCKSFFNVLTAWCSACILFVLAIDRYIKVCRPLKWQIRPTVALKLCVLSLILSSVVASPVAVLWGKQTYNFTMKDNVAVSVTICEKAEQFSNDDKPFIYIICVYILPVTFMMFIVCSLNFLTAKKLFGRNVPFGQSARGISRRNADSAASISSVASTLGNFTETYANLQQNNIIRSASNELVNRATSVNDLGLSRQSSSSRGSTEADIEIIDRYNNVTTEIPNDVVIRRANAFCASHNTRHHASNSTFSDISSAPTPVGSIDTLEARTKQKTIIMLVLTIVFVVTMALYVILISFVDDSNKVLFFFFWRLYFMNTVINPILYGFTDPRFRLALIKMIKRKPNADVSKFSCYICMKNRQLRTLHKRPVFTLT</sequence>
<evidence type="ECO:0000313" key="12">
    <source>
        <dbReference type="Proteomes" id="UP000828390"/>
    </source>
</evidence>
<protein>
    <recommendedName>
        <fullName evidence="10">G-protein coupled receptors family 1 profile domain-containing protein</fullName>
    </recommendedName>
</protein>
<dbReference type="PRINTS" id="PR00237">
    <property type="entry name" value="GPCRRHODOPSN"/>
</dbReference>
<keyword evidence="2 8" id="KW-0812">Transmembrane</keyword>
<dbReference type="InterPro" id="IPR000276">
    <property type="entry name" value="GPCR_Rhodpsn"/>
</dbReference>
<evidence type="ECO:0000256" key="4">
    <source>
        <dbReference type="ARBA" id="ARBA00023040"/>
    </source>
</evidence>
<dbReference type="Pfam" id="PF00001">
    <property type="entry name" value="7tm_1"/>
    <property type="match status" value="1"/>
</dbReference>
<comment type="subcellular location">
    <subcellularLocation>
        <location evidence="1">Membrane</location>
        <topology evidence="1">Multi-pass membrane protein</topology>
    </subcellularLocation>
</comment>
<keyword evidence="4 8" id="KW-0297">G-protein coupled receptor</keyword>
<evidence type="ECO:0000256" key="6">
    <source>
        <dbReference type="ARBA" id="ARBA00023170"/>
    </source>
</evidence>
<evidence type="ECO:0000259" key="10">
    <source>
        <dbReference type="PROSITE" id="PS50262"/>
    </source>
</evidence>
<evidence type="ECO:0000256" key="1">
    <source>
        <dbReference type="ARBA" id="ARBA00004141"/>
    </source>
</evidence>
<feature type="transmembrane region" description="Helical" evidence="9">
    <location>
        <begin position="20"/>
        <end position="45"/>
    </location>
</feature>
<keyword evidence="3 9" id="KW-1133">Transmembrane helix</keyword>
<gene>
    <name evidence="11" type="ORF">DPMN_167469</name>
</gene>
<dbReference type="PANTHER" id="PTHR24243:SF224">
    <property type="entry name" value="G-PROTEIN COUPLED RECEPTOR 19-RELATED"/>
    <property type="match status" value="1"/>
</dbReference>
<feature type="transmembrane region" description="Helical" evidence="9">
    <location>
        <begin position="395"/>
        <end position="418"/>
    </location>
</feature>
<evidence type="ECO:0000256" key="9">
    <source>
        <dbReference type="SAM" id="Phobius"/>
    </source>
</evidence>
<dbReference type="Proteomes" id="UP000828390">
    <property type="component" value="Unassembled WGS sequence"/>
</dbReference>
<dbReference type="PROSITE" id="PS00237">
    <property type="entry name" value="G_PROTEIN_RECEP_F1_1"/>
    <property type="match status" value="1"/>
</dbReference>
<feature type="transmembrane region" description="Helical" evidence="9">
    <location>
        <begin position="366"/>
        <end position="389"/>
    </location>
</feature>
<feature type="transmembrane region" description="Helical" evidence="9">
    <location>
        <begin position="138"/>
        <end position="157"/>
    </location>
</feature>
<reference evidence="11" key="2">
    <citation type="submission" date="2020-11" db="EMBL/GenBank/DDBJ databases">
        <authorList>
            <person name="McCartney M.A."/>
            <person name="Auch B."/>
            <person name="Kono T."/>
            <person name="Mallez S."/>
            <person name="Becker A."/>
            <person name="Gohl D.M."/>
            <person name="Silverstein K.A.T."/>
            <person name="Koren S."/>
            <person name="Bechman K.B."/>
            <person name="Herman A."/>
            <person name="Abrahante J.E."/>
            <person name="Garbe J."/>
        </authorList>
    </citation>
    <scope>NUCLEOTIDE SEQUENCE</scope>
    <source>
        <strain evidence="11">Duluth1</strain>
        <tissue evidence="11">Whole animal</tissue>
    </source>
</reference>
<name>A0A9D4EYW4_DREPO</name>
<evidence type="ECO:0000313" key="11">
    <source>
        <dbReference type="EMBL" id="KAH3789294.1"/>
    </source>
</evidence>
<evidence type="ECO:0000256" key="2">
    <source>
        <dbReference type="ARBA" id="ARBA00022692"/>
    </source>
</evidence>
<evidence type="ECO:0000256" key="5">
    <source>
        <dbReference type="ARBA" id="ARBA00023136"/>
    </source>
</evidence>
<dbReference type="Gene3D" id="1.20.1070.10">
    <property type="entry name" value="Rhodopsin 7-helix transmembrane proteins"/>
    <property type="match status" value="1"/>
</dbReference>
<comment type="caution">
    <text evidence="11">The sequence shown here is derived from an EMBL/GenBank/DDBJ whole genome shotgun (WGS) entry which is preliminary data.</text>
</comment>
<accession>A0A9D4EYW4</accession>
<dbReference type="EMBL" id="JAIWYP010000008">
    <property type="protein sequence ID" value="KAH3789294.1"/>
    <property type="molecule type" value="Genomic_DNA"/>
</dbReference>
<feature type="domain" description="G-protein coupled receptors family 1 profile" evidence="10">
    <location>
        <begin position="38"/>
        <end position="415"/>
    </location>
</feature>
<organism evidence="11 12">
    <name type="scientific">Dreissena polymorpha</name>
    <name type="common">Zebra mussel</name>
    <name type="synonym">Mytilus polymorpha</name>
    <dbReference type="NCBI Taxonomy" id="45954"/>
    <lineage>
        <taxon>Eukaryota</taxon>
        <taxon>Metazoa</taxon>
        <taxon>Spiralia</taxon>
        <taxon>Lophotrochozoa</taxon>
        <taxon>Mollusca</taxon>
        <taxon>Bivalvia</taxon>
        <taxon>Autobranchia</taxon>
        <taxon>Heteroconchia</taxon>
        <taxon>Euheterodonta</taxon>
        <taxon>Imparidentia</taxon>
        <taxon>Neoheterodontei</taxon>
        <taxon>Myida</taxon>
        <taxon>Dreissenoidea</taxon>
        <taxon>Dreissenidae</taxon>
        <taxon>Dreissena</taxon>
    </lineage>
</organism>
<dbReference type="PROSITE" id="PS50262">
    <property type="entry name" value="G_PROTEIN_RECEP_F1_2"/>
    <property type="match status" value="1"/>
</dbReference>
<feature type="transmembrane region" description="Helical" evidence="9">
    <location>
        <begin position="190"/>
        <end position="214"/>
    </location>
</feature>
<dbReference type="AlphaFoldDB" id="A0A9D4EYW4"/>